<accession>A0A4Z2ISL3</accession>
<proteinExistence type="predicted"/>
<evidence type="ECO:0000313" key="3">
    <source>
        <dbReference type="Proteomes" id="UP000314294"/>
    </source>
</evidence>
<comment type="caution">
    <text evidence="2">The sequence shown here is derived from an EMBL/GenBank/DDBJ whole genome shotgun (WGS) entry which is preliminary data.</text>
</comment>
<dbReference type="AlphaFoldDB" id="A0A4Z2ISL3"/>
<sequence>MPRLNGSLGLPMRAAGSRSDQLGNCQPKIPSASVWGQLLSRANPNIADPQHIATSNPLVEISLSKAMMRGSCKQLISSLFAHMCLTPHSPQWVLALCSDTISSANMDHLGEKKKQSLVWSAYSALTGMCYDLHISAARLSTKSNAVLCQDGSWRLLAAVLPISGWILSGVHC</sequence>
<feature type="region of interest" description="Disordered" evidence="1">
    <location>
        <begin position="1"/>
        <end position="23"/>
    </location>
</feature>
<dbReference type="Proteomes" id="UP000314294">
    <property type="component" value="Unassembled WGS sequence"/>
</dbReference>
<evidence type="ECO:0000256" key="1">
    <source>
        <dbReference type="SAM" id="MobiDB-lite"/>
    </source>
</evidence>
<dbReference type="EMBL" id="SRLO01000054">
    <property type="protein sequence ID" value="TNN80504.1"/>
    <property type="molecule type" value="Genomic_DNA"/>
</dbReference>
<gene>
    <name evidence="2" type="ORF">EYF80_009243</name>
</gene>
<reference evidence="2 3" key="1">
    <citation type="submission" date="2019-03" db="EMBL/GenBank/DDBJ databases">
        <title>First draft genome of Liparis tanakae, snailfish: a comprehensive survey of snailfish specific genes.</title>
        <authorList>
            <person name="Kim W."/>
            <person name="Song I."/>
            <person name="Jeong J.-H."/>
            <person name="Kim D."/>
            <person name="Kim S."/>
            <person name="Ryu S."/>
            <person name="Song J.Y."/>
            <person name="Lee S.K."/>
        </authorList>
    </citation>
    <scope>NUCLEOTIDE SEQUENCE [LARGE SCALE GENOMIC DNA]</scope>
    <source>
        <tissue evidence="2">Muscle</tissue>
    </source>
</reference>
<protein>
    <submittedName>
        <fullName evidence="2">Uncharacterized protein</fullName>
    </submittedName>
</protein>
<evidence type="ECO:0000313" key="2">
    <source>
        <dbReference type="EMBL" id="TNN80504.1"/>
    </source>
</evidence>
<name>A0A4Z2ISL3_9TELE</name>
<organism evidence="2 3">
    <name type="scientific">Liparis tanakae</name>
    <name type="common">Tanaka's snailfish</name>
    <dbReference type="NCBI Taxonomy" id="230148"/>
    <lineage>
        <taxon>Eukaryota</taxon>
        <taxon>Metazoa</taxon>
        <taxon>Chordata</taxon>
        <taxon>Craniata</taxon>
        <taxon>Vertebrata</taxon>
        <taxon>Euteleostomi</taxon>
        <taxon>Actinopterygii</taxon>
        <taxon>Neopterygii</taxon>
        <taxon>Teleostei</taxon>
        <taxon>Neoteleostei</taxon>
        <taxon>Acanthomorphata</taxon>
        <taxon>Eupercaria</taxon>
        <taxon>Perciformes</taxon>
        <taxon>Cottioidei</taxon>
        <taxon>Cottales</taxon>
        <taxon>Liparidae</taxon>
        <taxon>Liparis</taxon>
    </lineage>
</organism>
<keyword evidence="3" id="KW-1185">Reference proteome</keyword>